<evidence type="ECO:0000313" key="3">
    <source>
        <dbReference type="Proteomes" id="UP000310689"/>
    </source>
</evidence>
<name>A0A4T0K1B3_WALIC</name>
<dbReference type="EMBL" id="SPOI01000010">
    <property type="protein sequence ID" value="TIB42183.1"/>
    <property type="molecule type" value="Genomic_DNA"/>
</dbReference>
<evidence type="ECO:0000313" key="2">
    <source>
        <dbReference type="EMBL" id="TIB42183.1"/>
    </source>
</evidence>
<accession>A0A4T0K1B3</accession>
<proteinExistence type="predicted"/>
<evidence type="ECO:0000256" key="1">
    <source>
        <dbReference type="SAM" id="MobiDB-lite"/>
    </source>
</evidence>
<reference evidence="2 3" key="1">
    <citation type="submission" date="2019-03" db="EMBL/GenBank/DDBJ databases">
        <title>Sequencing 23 genomes of Wallemia ichthyophaga.</title>
        <authorList>
            <person name="Gostincar C."/>
        </authorList>
    </citation>
    <scope>NUCLEOTIDE SEQUENCE [LARGE SCALE GENOMIC DNA]</scope>
    <source>
        <strain evidence="2 3">EXF-6200</strain>
    </source>
</reference>
<comment type="caution">
    <text evidence="2">The sequence shown here is derived from an EMBL/GenBank/DDBJ whole genome shotgun (WGS) entry which is preliminary data.</text>
</comment>
<feature type="compositionally biased region" description="Basic residues" evidence="1">
    <location>
        <begin position="257"/>
        <end position="266"/>
    </location>
</feature>
<feature type="region of interest" description="Disordered" evidence="1">
    <location>
        <begin position="1"/>
        <end position="31"/>
    </location>
</feature>
<dbReference type="AlphaFoldDB" id="A0A4T0K1B3"/>
<organism evidence="2 3">
    <name type="scientific">Wallemia ichthyophaga</name>
    <dbReference type="NCBI Taxonomy" id="245174"/>
    <lineage>
        <taxon>Eukaryota</taxon>
        <taxon>Fungi</taxon>
        <taxon>Dikarya</taxon>
        <taxon>Basidiomycota</taxon>
        <taxon>Wallemiomycotina</taxon>
        <taxon>Wallemiomycetes</taxon>
        <taxon>Wallemiales</taxon>
        <taxon>Wallemiaceae</taxon>
        <taxon>Wallemia</taxon>
    </lineage>
</organism>
<feature type="compositionally biased region" description="Polar residues" evidence="1">
    <location>
        <begin position="20"/>
        <end position="31"/>
    </location>
</feature>
<protein>
    <submittedName>
        <fullName evidence="2">Uncharacterized protein</fullName>
    </submittedName>
</protein>
<dbReference type="Proteomes" id="UP000310689">
    <property type="component" value="Unassembled WGS sequence"/>
</dbReference>
<feature type="region of interest" description="Disordered" evidence="1">
    <location>
        <begin position="247"/>
        <end position="266"/>
    </location>
</feature>
<sequence length="266" mass="31295">MIRRHSHKVESVFVPPIPQPQRTNSRRQLTTNSIPRSISSKVLHCKAFRNECVCGGCNKLPLDLRYHRNKDIITDFLAEVREQVDQEITPQVLLKAGFVSDRIRHRSAVNGCDDLEASIRHMVFNKYFEDFAGDVLDFLQARVHLALSKESNRIFKRSLIYRAQVFVDSFKKKKPEPKVEDTLPRSANETYTLNKLTVNLAVVDRIDLVDGMERASKFDIECLKYLHWLLEWRRKDFFYPDPPPYVDPRCSADTPRPSRRYRYRRE</sequence>
<gene>
    <name evidence="2" type="ORF">E3P86_00459</name>
</gene>